<keyword evidence="3" id="KW-1185">Reference proteome</keyword>
<dbReference type="EMBL" id="JARK01001358">
    <property type="protein sequence ID" value="EYC20134.1"/>
    <property type="molecule type" value="Genomic_DNA"/>
</dbReference>
<feature type="region of interest" description="Disordered" evidence="1">
    <location>
        <begin position="18"/>
        <end position="155"/>
    </location>
</feature>
<gene>
    <name evidence="2" type="primary">Acey_s0022.g465</name>
    <name evidence="2" type="ORF">Y032_0022g465</name>
</gene>
<proteinExistence type="predicted"/>
<feature type="compositionally biased region" description="Basic residues" evidence="1">
    <location>
        <begin position="43"/>
        <end position="58"/>
    </location>
</feature>
<evidence type="ECO:0000256" key="1">
    <source>
        <dbReference type="SAM" id="MobiDB-lite"/>
    </source>
</evidence>
<dbReference type="Proteomes" id="UP000024635">
    <property type="component" value="Unassembled WGS sequence"/>
</dbReference>
<feature type="compositionally biased region" description="Basic and acidic residues" evidence="1">
    <location>
        <begin position="22"/>
        <end position="35"/>
    </location>
</feature>
<accession>A0A016UXL0</accession>
<feature type="compositionally biased region" description="Basic and acidic residues" evidence="1">
    <location>
        <begin position="129"/>
        <end position="155"/>
    </location>
</feature>
<feature type="compositionally biased region" description="Basic residues" evidence="1">
    <location>
        <begin position="94"/>
        <end position="104"/>
    </location>
</feature>
<sequence length="245" mass="27611">MSNQESQVWLLPEMAESAKVASRIEHHSRSDELKHMNSGSKKTGSRHHRHRKHRPGKTSKVDKKSKLRSKLDAQHKKTRKKTPKKEQACSLKKTTVKSAKKRPKGSPVEDRTQQVNEIASPVAEEGEVKEENSAKSQQKEKSIRNESAKAHHQERIAQAKEYCQQERAMEGAYTLFERTAAPKRPAVVIEPPLNVTCEGKPINASAPQRRFDSRVERLGKSIKSMRRNRSGFVVAGGEKSGLTPK</sequence>
<dbReference type="AlphaFoldDB" id="A0A016UXL0"/>
<dbReference type="OrthoDB" id="10493937at2759"/>
<organism evidence="2 3">
    <name type="scientific">Ancylostoma ceylanicum</name>
    <dbReference type="NCBI Taxonomy" id="53326"/>
    <lineage>
        <taxon>Eukaryota</taxon>
        <taxon>Metazoa</taxon>
        <taxon>Ecdysozoa</taxon>
        <taxon>Nematoda</taxon>
        <taxon>Chromadorea</taxon>
        <taxon>Rhabditida</taxon>
        <taxon>Rhabditina</taxon>
        <taxon>Rhabditomorpha</taxon>
        <taxon>Strongyloidea</taxon>
        <taxon>Ancylostomatidae</taxon>
        <taxon>Ancylostomatinae</taxon>
        <taxon>Ancylostoma</taxon>
    </lineage>
</organism>
<name>A0A016UXL0_9BILA</name>
<evidence type="ECO:0000313" key="2">
    <source>
        <dbReference type="EMBL" id="EYC20134.1"/>
    </source>
</evidence>
<comment type="caution">
    <text evidence="2">The sequence shown here is derived from an EMBL/GenBank/DDBJ whole genome shotgun (WGS) entry which is preliminary data.</text>
</comment>
<evidence type="ECO:0000313" key="3">
    <source>
        <dbReference type="Proteomes" id="UP000024635"/>
    </source>
</evidence>
<reference evidence="3" key="1">
    <citation type="journal article" date="2015" name="Nat. Genet.">
        <title>The genome and transcriptome of the zoonotic hookworm Ancylostoma ceylanicum identify infection-specific gene families.</title>
        <authorList>
            <person name="Schwarz E.M."/>
            <person name="Hu Y."/>
            <person name="Antoshechkin I."/>
            <person name="Miller M.M."/>
            <person name="Sternberg P.W."/>
            <person name="Aroian R.V."/>
        </authorList>
    </citation>
    <scope>NUCLEOTIDE SEQUENCE</scope>
    <source>
        <strain evidence="3">HY135</strain>
    </source>
</reference>
<protein>
    <submittedName>
        <fullName evidence="2">Uncharacterized protein</fullName>
    </submittedName>
</protein>
<feature type="compositionally biased region" description="Basic and acidic residues" evidence="1">
    <location>
        <begin position="59"/>
        <end position="75"/>
    </location>
</feature>